<dbReference type="SMART" id="SM00091">
    <property type="entry name" value="PAS"/>
    <property type="match status" value="1"/>
</dbReference>
<evidence type="ECO:0000313" key="6">
    <source>
        <dbReference type="Proteomes" id="UP000700212"/>
    </source>
</evidence>
<dbReference type="InterPro" id="IPR035919">
    <property type="entry name" value="EAL_sf"/>
</dbReference>
<dbReference type="InterPro" id="IPR052155">
    <property type="entry name" value="Biofilm_reg_signaling"/>
</dbReference>
<evidence type="ECO:0000259" key="2">
    <source>
        <dbReference type="PROSITE" id="PS50113"/>
    </source>
</evidence>
<proteinExistence type="predicted"/>
<dbReference type="InterPro" id="IPR029787">
    <property type="entry name" value="Nucleotide_cyclase"/>
</dbReference>
<dbReference type="InterPro" id="IPR000014">
    <property type="entry name" value="PAS"/>
</dbReference>
<dbReference type="CDD" id="cd01948">
    <property type="entry name" value="EAL"/>
    <property type="match status" value="1"/>
</dbReference>
<dbReference type="Gene3D" id="3.30.70.270">
    <property type="match status" value="1"/>
</dbReference>
<dbReference type="AlphaFoldDB" id="A0A921NC14"/>
<dbReference type="Pfam" id="PF00563">
    <property type="entry name" value="EAL"/>
    <property type="match status" value="1"/>
</dbReference>
<dbReference type="InterPro" id="IPR035965">
    <property type="entry name" value="PAS-like_dom_sf"/>
</dbReference>
<sequence>MKQQSIIVKELDNGDYTMEEVQNIISALNFSVIVAITNPQGKITFVNQHFCDIAKYTKEELIGQDHRILNSGYHPRSFFKEMWRTIGSGKTWKGDVCNRAKDGSLYWVKTTIVPFLNEAGKPYQYVAIRTDITAQKDIKKVTELAYRDELTNLPNRRKLNKTINDYINEQTPFAVVFIDVNRFRNINDGLGHIVGDLFLKEMAKRLQRLNGSKEMFFRYNSDEFIYITKDIAHVDKAARRIIGLFDESFLIDDFEFYASISIGISIFTEDAHDAEQLLKNADAALLHAKQSHKISDYQIYQPTLNTGHDKWLMMETKLHDAIKLDKLELHYQPKINIKNNTLVGMEALLRWYDEDLGQVYPDKFIPFAEECGLIGDIGVWVLDKATRQVKAWNEKYGTQLHVAVNISPMHLSQENFVTHVKETIERVGLTPQELEIEITEMTMLDYTEDLITTITSLRELGITISIDDFGTGYSSLSYLKKFPIDALKIDRAFVQDIIPEPSGVAMTAAIISLAHALGLYVVAEGVEEQEELKVLEKHGCEYVQGYYFSRPLPAHEFEKLITQPVLPQS</sequence>
<feature type="domain" description="PAC" evidence="2">
    <location>
        <begin position="90"/>
        <end position="144"/>
    </location>
</feature>
<dbReference type="PROSITE" id="PS50887">
    <property type="entry name" value="GGDEF"/>
    <property type="match status" value="1"/>
</dbReference>
<feature type="domain" description="PAS" evidence="1">
    <location>
        <begin position="17"/>
        <end position="77"/>
    </location>
</feature>
<gene>
    <name evidence="5" type="ORF">K8V30_08465</name>
</gene>
<dbReference type="Pfam" id="PF13426">
    <property type="entry name" value="PAS_9"/>
    <property type="match status" value="1"/>
</dbReference>
<dbReference type="InterPro" id="IPR000160">
    <property type="entry name" value="GGDEF_dom"/>
</dbReference>
<dbReference type="SUPFAM" id="SSF55785">
    <property type="entry name" value="PYP-like sensor domain (PAS domain)"/>
    <property type="match status" value="1"/>
</dbReference>
<dbReference type="PROSITE" id="PS50113">
    <property type="entry name" value="PAC"/>
    <property type="match status" value="1"/>
</dbReference>
<dbReference type="CDD" id="cd01949">
    <property type="entry name" value="GGDEF"/>
    <property type="match status" value="1"/>
</dbReference>
<name>A0A921NC14_9BACL</name>
<dbReference type="InterPro" id="IPR001633">
    <property type="entry name" value="EAL_dom"/>
</dbReference>
<protein>
    <submittedName>
        <fullName evidence="5">EAL domain-containing protein</fullName>
    </submittedName>
</protein>
<evidence type="ECO:0000259" key="1">
    <source>
        <dbReference type="PROSITE" id="PS50112"/>
    </source>
</evidence>
<dbReference type="NCBIfam" id="TIGR00254">
    <property type="entry name" value="GGDEF"/>
    <property type="match status" value="1"/>
</dbReference>
<feature type="domain" description="GGDEF" evidence="4">
    <location>
        <begin position="171"/>
        <end position="302"/>
    </location>
</feature>
<dbReference type="FunFam" id="3.20.20.450:FF:000001">
    <property type="entry name" value="Cyclic di-GMP phosphodiesterase yahA"/>
    <property type="match status" value="1"/>
</dbReference>
<dbReference type="InterPro" id="IPR001610">
    <property type="entry name" value="PAC"/>
</dbReference>
<dbReference type="Proteomes" id="UP000700212">
    <property type="component" value="Unassembled WGS sequence"/>
</dbReference>
<evidence type="ECO:0000259" key="3">
    <source>
        <dbReference type="PROSITE" id="PS50883"/>
    </source>
</evidence>
<dbReference type="InterPro" id="IPR043128">
    <property type="entry name" value="Rev_trsase/Diguanyl_cyclase"/>
</dbReference>
<dbReference type="SMART" id="SM00052">
    <property type="entry name" value="EAL"/>
    <property type="match status" value="1"/>
</dbReference>
<dbReference type="SUPFAM" id="SSF141868">
    <property type="entry name" value="EAL domain-like"/>
    <property type="match status" value="1"/>
</dbReference>
<reference evidence="5" key="2">
    <citation type="submission" date="2021-09" db="EMBL/GenBank/DDBJ databases">
        <authorList>
            <person name="Gilroy R."/>
        </authorList>
    </citation>
    <scope>NUCLEOTIDE SEQUENCE</scope>
    <source>
        <strain evidence="5">CHK160-4876</strain>
    </source>
</reference>
<feature type="domain" description="EAL" evidence="3">
    <location>
        <begin position="311"/>
        <end position="565"/>
    </location>
</feature>
<accession>A0A921NC14</accession>
<dbReference type="PANTHER" id="PTHR44757">
    <property type="entry name" value="DIGUANYLATE CYCLASE DGCP"/>
    <property type="match status" value="1"/>
</dbReference>
<evidence type="ECO:0000259" key="4">
    <source>
        <dbReference type="PROSITE" id="PS50887"/>
    </source>
</evidence>
<dbReference type="PANTHER" id="PTHR44757:SF2">
    <property type="entry name" value="BIOFILM ARCHITECTURE MAINTENANCE PROTEIN MBAA"/>
    <property type="match status" value="1"/>
</dbReference>
<dbReference type="NCBIfam" id="TIGR00229">
    <property type="entry name" value="sensory_box"/>
    <property type="match status" value="1"/>
</dbReference>
<dbReference type="Gene3D" id="3.30.450.20">
    <property type="entry name" value="PAS domain"/>
    <property type="match status" value="1"/>
</dbReference>
<dbReference type="PROSITE" id="PS50883">
    <property type="entry name" value="EAL"/>
    <property type="match status" value="1"/>
</dbReference>
<dbReference type="Pfam" id="PF00990">
    <property type="entry name" value="GGDEF"/>
    <property type="match status" value="1"/>
</dbReference>
<evidence type="ECO:0000313" key="5">
    <source>
        <dbReference type="EMBL" id="HJH11696.1"/>
    </source>
</evidence>
<dbReference type="PROSITE" id="PS50112">
    <property type="entry name" value="PAS"/>
    <property type="match status" value="1"/>
</dbReference>
<dbReference type="OrthoDB" id="2624050at2"/>
<dbReference type="Gene3D" id="3.20.20.450">
    <property type="entry name" value="EAL domain"/>
    <property type="match status" value="1"/>
</dbReference>
<dbReference type="SMART" id="SM00086">
    <property type="entry name" value="PAC"/>
    <property type="match status" value="1"/>
</dbReference>
<comment type="caution">
    <text evidence="5">The sequence shown here is derived from an EMBL/GenBank/DDBJ whole genome shotgun (WGS) entry which is preliminary data.</text>
</comment>
<dbReference type="SMART" id="SM00267">
    <property type="entry name" value="GGDEF"/>
    <property type="match status" value="1"/>
</dbReference>
<organism evidence="5 6">
    <name type="scientific">Metalysinibacillus jejuensis</name>
    <dbReference type="NCBI Taxonomy" id="914327"/>
    <lineage>
        <taxon>Bacteria</taxon>
        <taxon>Bacillati</taxon>
        <taxon>Bacillota</taxon>
        <taxon>Bacilli</taxon>
        <taxon>Bacillales</taxon>
        <taxon>Caryophanaceae</taxon>
        <taxon>Metalysinibacillus</taxon>
    </lineage>
</organism>
<dbReference type="EMBL" id="DYTV01000110">
    <property type="protein sequence ID" value="HJH11696.1"/>
    <property type="molecule type" value="Genomic_DNA"/>
</dbReference>
<dbReference type="InterPro" id="IPR000700">
    <property type="entry name" value="PAS-assoc_C"/>
</dbReference>
<dbReference type="RefSeq" id="WP_108306362.1">
    <property type="nucleotide sequence ID" value="NZ_QAFW01000006.1"/>
</dbReference>
<reference evidence="5" key="1">
    <citation type="journal article" date="2021" name="PeerJ">
        <title>Extensive microbial diversity within the chicken gut microbiome revealed by metagenomics and culture.</title>
        <authorList>
            <person name="Gilroy R."/>
            <person name="Ravi A."/>
            <person name="Getino M."/>
            <person name="Pursley I."/>
            <person name="Horton D.L."/>
            <person name="Alikhan N.F."/>
            <person name="Baker D."/>
            <person name="Gharbi K."/>
            <person name="Hall N."/>
            <person name="Watson M."/>
            <person name="Adriaenssens E.M."/>
            <person name="Foster-Nyarko E."/>
            <person name="Jarju S."/>
            <person name="Secka A."/>
            <person name="Antonio M."/>
            <person name="Oren A."/>
            <person name="Chaudhuri R.R."/>
            <person name="La Ragione R."/>
            <person name="Hildebrand F."/>
            <person name="Pallen M.J."/>
        </authorList>
    </citation>
    <scope>NUCLEOTIDE SEQUENCE</scope>
    <source>
        <strain evidence="5">CHK160-4876</strain>
    </source>
</reference>
<dbReference type="SUPFAM" id="SSF55073">
    <property type="entry name" value="Nucleotide cyclase"/>
    <property type="match status" value="1"/>
</dbReference>
<dbReference type="CDD" id="cd00130">
    <property type="entry name" value="PAS"/>
    <property type="match status" value="1"/>
</dbReference>